<dbReference type="AlphaFoldDB" id="A0A8B9Z5I4"/>
<evidence type="ECO:0000256" key="5">
    <source>
        <dbReference type="SAM" id="SignalP"/>
    </source>
</evidence>
<dbReference type="InterPro" id="IPR035976">
    <property type="entry name" value="Sushi/SCR/CCP_sf"/>
</dbReference>
<feature type="chain" id="PRO_5034177040" description="Sushi domain-containing protein" evidence="5">
    <location>
        <begin position="16"/>
        <end position="146"/>
    </location>
</feature>
<dbReference type="Ensembl" id="ENSBJAT00000002348.1">
    <property type="protein sequence ID" value="ENSBJAP00000002283.1"/>
    <property type="gene ID" value="ENSBJAG00000001674.1"/>
</dbReference>
<evidence type="ECO:0000256" key="4">
    <source>
        <dbReference type="PROSITE-ProRule" id="PRU00302"/>
    </source>
</evidence>
<keyword evidence="4" id="KW-0768">Sushi</keyword>
<evidence type="ECO:0000256" key="3">
    <source>
        <dbReference type="ARBA" id="ARBA00023157"/>
    </source>
</evidence>
<evidence type="ECO:0000256" key="2">
    <source>
        <dbReference type="ARBA" id="ARBA00022737"/>
    </source>
</evidence>
<protein>
    <recommendedName>
        <fullName evidence="6">Sushi domain-containing protein</fullName>
    </recommendedName>
</protein>
<feature type="disulfide bond" evidence="4">
    <location>
        <begin position="56"/>
        <end position="83"/>
    </location>
</feature>
<reference evidence="7" key="2">
    <citation type="submission" date="2025-09" db="UniProtKB">
        <authorList>
            <consortium name="Ensembl"/>
        </authorList>
    </citation>
    <scope>IDENTIFICATION</scope>
</reference>
<dbReference type="Proteomes" id="UP000694555">
    <property type="component" value="Unplaced"/>
</dbReference>
<dbReference type="Gene3D" id="2.10.70.10">
    <property type="entry name" value="Complement Module, domain 1"/>
    <property type="match status" value="1"/>
</dbReference>
<proteinExistence type="predicted"/>
<dbReference type="Pfam" id="PF00084">
    <property type="entry name" value="Sushi"/>
    <property type="match status" value="1"/>
</dbReference>
<evidence type="ECO:0000313" key="7">
    <source>
        <dbReference type="Ensembl" id="ENSBJAP00000002283.1"/>
    </source>
</evidence>
<evidence type="ECO:0000313" key="8">
    <source>
        <dbReference type="Proteomes" id="UP000694555"/>
    </source>
</evidence>
<keyword evidence="2" id="KW-0677">Repeat</keyword>
<feature type="signal peptide" evidence="5">
    <location>
        <begin position="1"/>
        <end position="15"/>
    </location>
</feature>
<evidence type="ECO:0000256" key="1">
    <source>
        <dbReference type="ARBA" id="ARBA00022729"/>
    </source>
</evidence>
<organism evidence="7 8">
    <name type="scientific">Buteo japonicus</name>
    <dbReference type="NCBI Taxonomy" id="224669"/>
    <lineage>
        <taxon>Eukaryota</taxon>
        <taxon>Metazoa</taxon>
        <taxon>Chordata</taxon>
        <taxon>Craniata</taxon>
        <taxon>Vertebrata</taxon>
        <taxon>Euteleostomi</taxon>
        <taxon>Archelosauria</taxon>
        <taxon>Archosauria</taxon>
        <taxon>Dinosauria</taxon>
        <taxon>Saurischia</taxon>
        <taxon>Theropoda</taxon>
        <taxon>Coelurosauria</taxon>
        <taxon>Aves</taxon>
        <taxon>Neognathae</taxon>
        <taxon>Neoaves</taxon>
        <taxon>Telluraves</taxon>
        <taxon>Accipitrimorphae</taxon>
        <taxon>Accipitriformes</taxon>
        <taxon>Accipitridae</taxon>
        <taxon>Accipitrinae</taxon>
        <taxon>Buteo</taxon>
    </lineage>
</organism>
<sequence length="146" mass="16332">PSILFSPILIAAVSGASVSQYEHVKNELRPALPAIRNLYGNISDTFSYGASVSYSCNPGYSLVGNALINCTASGTWSQPHPQCKGVFVLSLLMFFGIHQVWYWQNQNWAEEMCSHADIHILLWEKIKSSERYMGQNLSSKIFCSEH</sequence>
<evidence type="ECO:0000259" key="6">
    <source>
        <dbReference type="PROSITE" id="PS50923"/>
    </source>
</evidence>
<dbReference type="CDD" id="cd00033">
    <property type="entry name" value="CCP"/>
    <property type="match status" value="1"/>
</dbReference>
<dbReference type="InterPro" id="IPR000436">
    <property type="entry name" value="Sushi_SCR_CCP_dom"/>
</dbReference>
<accession>A0A8B9Z5I4</accession>
<feature type="domain" description="Sushi" evidence="6">
    <location>
        <begin position="25"/>
        <end position="85"/>
    </location>
</feature>
<comment type="caution">
    <text evidence="4">Lacks conserved residue(s) required for the propagation of feature annotation.</text>
</comment>
<keyword evidence="1 5" id="KW-0732">Signal</keyword>
<dbReference type="PANTHER" id="PTHR45656:SF4">
    <property type="entry name" value="PROTEIN CBR-CLEC-78"/>
    <property type="match status" value="1"/>
</dbReference>
<dbReference type="InterPro" id="IPR051277">
    <property type="entry name" value="SEZ6_CSMD_C4BPB_Regulators"/>
</dbReference>
<dbReference type="SUPFAM" id="SSF57535">
    <property type="entry name" value="Complement control module/SCR domain"/>
    <property type="match status" value="1"/>
</dbReference>
<dbReference type="SMART" id="SM00032">
    <property type="entry name" value="CCP"/>
    <property type="match status" value="1"/>
</dbReference>
<keyword evidence="8" id="KW-1185">Reference proteome</keyword>
<dbReference type="PROSITE" id="PS50923">
    <property type="entry name" value="SUSHI"/>
    <property type="match status" value="1"/>
</dbReference>
<dbReference type="PANTHER" id="PTHR45656">
    <property type="entry name" value="PROTEIN CBR-CLEC-78"/>
    <property type="match status" value="1"/>
</dbReference>
<reference evidence="7" key="1">
    <citation type="submission" date="2025-08" db="UniProtKB">
        <authorList>
            <consortium name="Ensembl"/>
        </authorList>
    </citation>
    <scope>IDENTIFICATION</scope>
</reference>
<keyword evidence="3 4" id="KW-1015">Disulfide bond</keyword>
<name>A0A8B9Z5I4_9AVES</name>